<dbReference type="GO" id="GO:0010005">
    <property type="term" value="C:cortical microtubule, transverse to long axis"/>
    <property type="evidence" value="ECO:0007669"/>
    <property type="project" value="TreeGrafter"/>
</dbReference>
<dbReference type="InterPro" id="IPR057600">
    <property type="entry name" value="TORTIFOLIA1/SINE1-2_N"/>
</dbReference>
<dbReference type="SUPFAM" id="SSF48371">
    <property type="entry name" value="ARM repeat"/>
    <property type="match status" value="1"/>
</dbReference>
<feature type="compositionally biased region" description="Pro residues" evidence="1">
    <location>
        <begin position="12"/>
        <end position="26"/>
    </location>
</feature>
<reference evidence="4" key="1">
    <citation type="submission" date="2013-01" db="EMBL/GenBank/DDBJ databases">
        <title>Draft Genome Sequence of a Mulberry Tree, Morus notabilis C.K. Schneid.</title>
        <authorList>
            <person name="He N."/>
            <person name="Zhao S."/>
        </authorList>
    </citation>
    <scope>NUCLEOTIDE SEQUENCE</scope>
</reference>
<feature type="compositionally biased region" description="Low complexity" evidence="1">
    <location>
        <begin position="27"/>
        <end position="37"/>
    </location>
</feature>
<dbReference type="InterPro" id="IPR057599">
    <property type="entry name" value="TORTIFOLIA1/TORL1-2_C"/>
</dbReference>
<dbReference type="EMBL" id="KE343994">
    <property type="protein sequence ID" value="EXB50273.1"/>
    <property type="molecule type" value="Genomic_DNA"/>
</dbReference>
<feature type="compositionally biased region" description="Basic and acidic residues" evidence="1">
    <location>
        <begin position="699"/>
        <end position="708"/>
    </location>
</feature>
<dbReference type="InterPro" id="IPR011989">
    <property type="entry name" value="ARM-like"/>
</dbReference>
<name>W9QXQ5_9ROSA</name>
<feature type="compositionally biased region" description="Basic and acidic residues" evidence="1">
    <location>
        <begin position="481"/>
        <end position="516"/>
    </location>
</feature>
<evidence type="ECO:0000313" key="3">
    <source>
        <dbReference type="EMBL" id="EXB50273.1"/>
    </source>
</evidence>
<gene>
    <name evidence="3" type="ORF">L484_017810</name>
</gene>
<keyword evidence="4" id="KW-1185">Reference proteome</keyword>
<feature type="region of interest" description="Disordered" evidence="1">
    <location>
        <begin position="331"/>
        <end position="387"/>
    </location>
</feature>
<dbReference type="InterPro" id="IPR016024">
    <property type="entry name" value="ARM-type_fold"/>
</dbReference>
<dbReference type="Pfam" id="PF24714">
    <property type="entry name" value="TOR1L1_N"/>
    <property type="match status" value="1"/>
</dbReference>
<dbReference type="PANTHER" id="PTHR31355:SF7">
    <property type="entry name" value="MICROTUBULE-ASSOCIATED PROTEIN TORTIFOLIA1"/>
    <property type="match status" value="1"/>
</dbReference>
<feature type="compositionally biased region" description="Polar residues" evidence="1">
    <location>
        <begin position="461"/>
        <end position="477"/>
    </location>
</feature>
<dbReference type="Pfam" id="PF24713">
    <property type="entry name" value="TOR1L1_C"/>
    <property type="match status" value="2"/>
</dbReference>
<dbReference type="Proteomes" id="UP000030645">
    <property type="component" value="Unassembled WGS sequence"/>
</dbReference>
<dbReference type="STRING" id="981085.W9QXQ5"/>
<feature type="compositionally biased region" description="Polar residues" evidence="1">
    <location>
        <begin position="371"/>
        <end position="383"/>
    </location>
</feature>
<dbReference type="AlphaFoldDB" id="W9QXQ5"/>
<protein>
    <recommendedName>
        <fullName evidence="2">TOG domain-containing protein</fullName>
    </recommendedName>
</protein>
<feature type="region of interest" description="Disordered" evidence="1">
    <location>
        <begin position="1"/>
        <end position="37"/>
    </location>
</feature>
<sequence length="1000" mass="108529">MSSQRISSTKPTKPPPQNPSNQPPPSRSSSSSSSFSVSSHLAMVEMKQRILTSLSKLSDRDTHQIAVDDLEKITQTLSPEGIPMLLNCLYDASATDPKPAVKKESLRLLTAVCAAHSDAAAAHLTKIISHVVRKLKDTDSAVRDACRDAIGALSGLYLKGSGNGGSGENAAAVVGLFVRPLFEAMGEQNKGVQSGAALCMAKMVECAADPPVTAFQKICPRICKLLNNPNFLAKASLLPVVSSLSQVGAIAPQSFEHLLQSIHECLGSSDWATRKAAADALISLALYSSNLITDGAASTLTALEACRFDKIKPVRDSMTEALQLWKKIAGKGDGAPEDQKASSHEKQSTETSEKGELKDPKQGERKESSAKDSSNGTSPTSDAKVNVGGIPDKAVVILKKKAPALSDKVLNPEFFQKLETRGSDDLPVEVVVPQRYLNTSSLNNEEEADQTNADPKGRPSRNGNVQSDDSHGTFSSKFRNKQREFDDLAREKWPENGKDSRMRPSDGGDDRNDLNQRESSSNRAGFSKSDGQSEGSFINNKGNWLAIQRQLLQLERQQAHLMNMLQDFMGGSHDSMITLENRVRGLERVVEDMARDLSISSGRRGSHFAMGFDGPNRPLGKYNGFPDYSSTKFGRGGDGRIPFGERFAQIDGIASGMRGRGPPWRSDMNEAWDYPTYGASRNGQNGSRRTLTGGSTDGRSPKAEHENDQGSSRRGWDQGAGPVRLAEIVLEHGPDVLGIPMEMKKEILLNLHEASLAMDPPEDWEGSLGSKAVIAYFAAYQFCAHLASTARSTLRIFLPSKGFDMHSTTIALATSADSVRFGEGPSARSVWQASKDEATLEAIRVAGEDNGASRTARVAIPELTAEALGDDNVEQERDPVWTSWTNAMDALQVGDMDTAYAEVLSTGDDLLLVKLMDRSGPVIDQLTNEVVSEVMHAVNQFLSEQNLFDICLSWVQQVFIFLKFSLATMDPPEDWEGAMPDQIVMQLASSWGIDVQQHDK</sequence>
<organism evidence="3 4">
    <name type="scientific">Morus notabilis</name>
    <dbReference type="NCBI Taxonomy" id="981085"/>
    <lineage>
        <taxon>Eukaryota</taxon>
        <taxon>Viridiplantae</taxon>
        <taxon>Streptophyta</taxon>
        <taxon>Embryophyta</taxon>
        <taxon>Tracheophyta</taxon>
        <taxon>Spermatophyta</taxon>
        <taxon>Magnoliopsida</taxon>
        <taxon>eudicotyledons</taxon>
        <taxon>Gunneridae</taxon>
        <taxon>Pentapetalae</taxon>
        <taxon>rosids</taxon>
        <taxon>fabids</taxon>
        <taxon>Rosales</taxon>
        <taxon>Moraceae</taxon>
        <taxon>Moreae</taxon>
        <taxon>Morus</taxon>
    </lineage>
</organism>
<feature type="compositionally biased region" description="Basic and acidic residues" evidence="1">
    <location>
        <begin position="337"/>
        <end position="370"/>
    </location>
</feature>
<dbReference type="eggNOG" id="ENOG502QUFS">
    <property type="taxonomic scope" value="Eukaryota"/>
</dbReference>
<dbReference type="PANTHER" id="PTHR31355">
    <property type="entry name" value="MICROTUBULE-ASSOCIATED PROTEIN TORTIFOLIA1"/>
    <property type="match status" value="1"/>
</dbReference>
<feature type="region of interest" description="Disordered" evidence="1">
    <location>
        <begin position="675"/>
        <end position="719"/>
    </location>
</feature>
<dbReference type="InterPro" id="IPR034085">
    <property type="entry name" value="TOG"/>
</dbReference>
<dbReference type="GO" id="GO:0010031">
    <property type="term" value="P:circumnutation"/>
    <property type="evidence" value="ECO:0007669"/>
    <property type="project" value="TreeGrafter"/>
</dbReference>
<dbReference type="InterPro" id="IPR033337">
    <property type="entry name" value="TORTIFOLIA1/SINE1-2"/>
</dbReference>
<feature type="compositionally biased region" description="Polar residues" evidence="1">
    <location>
        <begin position="517"/>
        <end position="535"/>
    </location>
</feature>
<dbReference type="Gene3D" id="1.25.10.10">
    <property type="entry name" value="Leucine-rich Repeat Variant"/>
    <property type="match status" value="2"/>
</dbReference>
<feature type="compositionally biased region" description="Polar residues" evidence="1">
    <location>
        <begin position="679"/>
        <end position="698"/>
    </location>
</feature>
<accession>W9QXQ5</accession>
<dbReference type="FunFam" id="1.25.10.10:FF:000224">
    <property type="entry name" value="Microtubule-associated protein TORTIFOLIA1"/>
    <property type="match status" value="1"/>
</dbReference>
<evidence type="ECO:0000313" key="4">
    <source>
        <dbReference type="Proteomes" id="UP000030645"/>
    </source>
</evidence>
<feature type="domain" description="TOG" evidence="2">
    <location>
        <begin position="72"/>
        <end position="317"/>
    </location>
</feature>
<evidence type="ECO:0000256" key="1">
    <source>
        <dbReference type="SAM" id="MobiDB-lite"/>
    </source>
</evidence>
<evidence type="ECO:0000259" key="2">
    <source>
        <dbReference type="SMART" id="SM01349"/>
    </source>
</evidence>
<feature type="region of interest" description="Disordered" evidence="1">
    <location>
        <begin position="437"/>
        <end position="535"/>
    </location>
</feature>
<dbReference type="SMART" id="SM01349">
    <property type="entry name" value="TOG"/>
    <property type="match status" value="1"/>
</dbReference>
<dbReference type="GO" id="GO:0008017">
    <property type="term" value="F:microtubule binding"/>
    <property type="evidence" value="ECO:0007669"/>
    <property type="project" value="InterPro"/>
</dbReference>
<dbReference type="GO" id="GO:0009826">
    <property type="term" value="P:unidimensional cell growth"/>
    <property type="evidence" value="ECO:0007669"/>
    <property type="project" value="TreeGrafter"/>
</dbReference>
<proteinExistence type="predicted"/>